<protein>
    <submittedName>
        <fullName evidence="1">Uncharacterized protein</fullName>
    </submittedName>
</protein>
<name>X1P1I0_9ZZZZ</name>
<sequence>SPLPSLRGLYDWFLRETERRGIDPESVDFVAYVDASLAYEENKDILKSIMISPITEFESEELYAEAKARLQEQARAKYPEILEPLEERIIELERTEKTSKRRYKKIKALELQLAESERRREEEKRAIEAKVAPVKVHVLRPFTEGILDYTVGSVVETRDLDWVLEKINRGLVERVSIEVPVKRVPPPPPVPPIPKHKYLSDEEVTRLWQEFFAYASLRDTRLKVVEEPLKYRERFMLEIKTARDYEVAARRGRKLVETILKELIPPPDRVVVAPPLLIVAPPLPLPEG</sequence>
<feature type="non-terminal residue" evidence="1">
    <location>
        <position position="1"/>
    </location>
</feature>
<organism evidence="1">
    <name type="scientific">marine sediment metagenome</name>
    <dbReference type="NCBI Taxonomy" id="412755"/>
    <lineage>
        <taxon>unclassified sequences</taxon>
        <taxon>metagenomes</taxon>
        <taxon>ecological metagenomes</taxon>
    </lineage>
</organism>
<dbReference type="EMBL" id="BARV01016246">
    <property type="protein sequence ID" value="GAI24769.1"/>
    <property type="molecule type" value="Genomic_DNA"/>
</dbReference>
<dbReference type="AlphaFoldDB" id="X1P1I0"/>
<reference evidence="1" key="1">
    <citation type="journal article" date="2014" name="Front. Microbiol.">
        <title>High frequency of phylogenetically diverse reductive dehalogenase-homologous genes in deep subseafloor sedimentary metagenomes.</title>
        <authorList>
            <person name="Kawai M."/>
            <person name="Futagami T."/>
            <person name="Toyoda A."/>
            <person name="Takaki Y."/>
            <person name="Nishi S."/>
            <person name="Hori S."/>
            <person name="Arai W."/>
            <person name="Tsubouchi T."/>
            <person name="Morono Y."/>
            <person name="Uchiyama I."/>
            <person name="Ito T."/>
            <person name="Fujiyama A."/>
            <person name="Inagaki F."/>
            <person name="Takami H."/>
        </authorList>
    </citation>
    <scope>NUCLEOTIDE SEQUENCE</scope>
    <source>
        <strain evidence="1">Expedition CK06-06</strain>
    </source>
</reference>
<evidence type="ECO:0000313" key="1">
    <source>
        <dbReference type="EMBL" id="GAI24769.1"/>
    </source>
</evidence>
<feature type="non-terminal residue" evidence="1">
    <location>
        <position position="288"/>
    </location>
</feature>
<gene>
    <name evidence="1" type="ORF">S06H3_27925</name>
</gene>
<comment type="caution">
    <text evidence="1">The sequence shown here is derived from an EMBL/GenBank/DDBJ whole genome shotgun (WGS) entry which is preliminary data.</text>
</comment>
<proteinExistence type="predicted"/>
<accession>X1P1I0</accession>